<name>A0A6A5ZF13_9PLEO</name>
<keyword evidence="3" id="KW-1185">Reference proteome</keyword>
<dbReference type="EMBL" id="ML977318">
    <property type="protein sequence ID" value="KAF2117795.1"/>
    <property type="molecule type" value="Genomic_DNA"/>
</dbReference>
<evidence type="ECO:0000256" key="1">
    <source>
        <dbReference type="SAM" id="MobiDB-lite"/>
    </source>
</evidence>
<dbReference type="Proteomes" id="UP000799770">
    <property type="component" value="Unassembled WGS sequence"/>
</dbReference>
<accession>A0A6A5ZF13</accession>
<evidence type="ECO:0000313" key="3">
    <source>
        <dbReference type="Proteomes" id="UP000799770"/>
    </source>
</evidence>
<organism evidence="2 3">
    <name type="scientific">Lophiotrema nucula</name>
    <dbReference type="NCBI Taxonomy" id="690887"/>
    <lineage>
        <taxon>Eukaryota</taxon>
        <taxon>Fungi</taxon>
        <taxon>Dikarya</taxon>
        <taxon>Ascomycota</taxon>
        <taxon>Pezizomycotina</taxon>
        <taxon>Dothideomycetes</taxon>
        <taxon>Pleosporomycetidae</taxon>
        <taxon>Pleosporales</taxon>
        <taxon>Lophiotremataceae</taxon>
        <taxon>Lophiotrema</taxon>
    </lineage>
</organism>
<sequence>MAPPSERHDGDPTFLPAPADFVDLNVTNKADKVTTYKLPRQFLCKHSSVFSGTFSVPAVKVVGLTDTPDPTFKNFVVWLRDQHLYEYTKDQGPSHWYKLAEDWTILGRLALPSFPFRYYGYRRGTSLQQLRPNSFMKYSYYTSDMASNAIRMFVFADMYRIRQLRMDATDRLLWCFLYNLSYLVLFDNDGEYREWNSIYTGEELTIAYNGTRLGSALRRLLVDVFRVWPFGKGHYCTTDKWSNDYKTMLLGLPTEFLAEVITANLIRPVKRGECEVQRLRSCDYHDHEGGERDDQCEGPRVEYNLDSTVEDDSEG</sequence>
<proteinExistence type="predicted"/>
<evidence type="ECO:0000313" key="2">
    <source>
        <dbReference type="EMBL" id="KAF2117795.1"/>
    </source>
</evidence>
<gene>
    <name evidence="2" type="ORF">BDV96DRAFT_685460</name>
</gene>
<reference evidence="2" key="1">
    <citation type="journal article" date="2020" name="Stud. Mycol.">
        <title>101 Dothideomycetes genomes: a test case for predicting lifestyles and emergence of pathogens.</title>
        <authorList>
            <person name="Haridas S."/>
            <person name="Albert R."/>
            <person name="Binder M."/>
            <person name="Bloem J."/>
            <person name="Labutti K."/>
            <person name="Salamov A."/>
            <person name="Andreopoulos B."/>
            <person name="Baker S."/>
            <person name="Barry K."/>
            <person name="Bills G."/>
            <person name="Bluhm B."/>
            <person name="Cannon C."/>
            <person name="Castanera R."/>
            <person name="Culley D."/>
            <person name="Daum C."/>
            <person name="Ezra D."/>
            <person name="Gonzalez J."/>
            <person name="Henrissat B."/>
            <person name="Kuo A."/>
            <person name="Liang C."/>
            <person name="Lipzen A."/>
            <person name="Lutzoni F."/>
            <person name="Magnuson J."/>
            <person name="Mondo S."/>
            <person name="Nolan M."/>
            <person name="Ohm R."/>
            <person name="Pangilinan J."/>
            <person name="Park H.-J."/>
            <person name="Ramirez L."/>
            <person name="Alfaro M."/>
            <person name="Sun H."/>
            <person name="Tritt A."/>
            <person name="Yoshinaga Y."/>
            <person name="Zwiers L.-H."/>
            <person name="Turgeon B."/>
            <person name="Goodwin S."/>
            <person name="Spatafora J."/>
            <person name="Crous P."/>
            <person name="Grigoriev I."/>
        </authorList>
    </citation>
    <scope>NUCLEOTIDE SEQUENCE</scope>
    <source>
        <strain evidence="2">CBS 627.86</strain>
    </source>
</reference>
<feature type="region of interest" description="Disordered" evidence="1">
    <location>
        <begin position="286"/>
        <end position="315"/>
    </location>
</feature>
<dbReference type="AlphaFoldDB" id="A0A6A5ZF13"/>
<feature type="compositionally biased region" description="Basic and acidic residues" evidence="1">
    <location>
        <begin position="286"/>
        <end position="300"/>
    </location>
</feature>
<protein>
    <recommendedName>
        <fullName evidence="4">BTB domain-containing protein</fullName>
    </recommendedName>
</protein>
<evidence type="ECO:0008006" key="4">
    <source>
        <dbReference type="Google" id="ProtNLM"/>
    </source>
</evidence>